<dbReference type="AlphaFoldDB" id="A0AAD9NV15"/>
<name>A0AAD9NV15_RIDPI</name>
<dbReference type="Proteomes" id="UP001209878">
    <property type="component" value="Unassembled WGS sequence"/>
</dbReference>
<organism evidence="1 2">
    <name type="scientific">Ridgeia piscesae</name>
    <name type="common">Tubeworm</name>
    <dbReference type="NCBI Taxonomy" id="27915"/>
    <lineage>
        <taxon>Eukaryota</taxon>
        <taxon>Metazoa</taxon>
        <taxon>Spiralia</taxon>
        <taxon>Lophotrochozoa</taxon>
        <taxon>Annelida</taxon>
        <taxon>Polychaeta</taxon>
        <taxon>Sedentaria</taxon>
        <taxon>Canalipalpata</taxon>
        <taxon>Sabellida</taxon>
        <taxon>Siboglinidae</taxon>
        <taxon>Ridgeia</taxon>
    </lineage>
</organism>
<sequence length="123" mass="13461">MCSSRAEVEIVRSNIDVLVKEGLGPRAEHDYGLAAETCTVLLKLAGTHKGVRPVYYLWSGGVVRLDQSQWIPMAEQAVCVIYRLAEHPDCICTDIIKHVAEVVLNNHEQGEPPEAAPATPEEG</sequence>
<comment type="caution">
    <text evidence="1">The sequence shown here is derived from an EMBL/GenBank/DDBJ whole genome shotgun (WGS) entry which is preliminary data.</text>
</comment>
<dbReference type="EMBL" id="JAODUO010000311">
    <property type="protein sequence ID" value="KAK2183430.1"/>
    <property type="molecule type" value="Genomic_DNA"/>
</dbReference>
<reference evidence="1" key="1">
    <citation type="journal article" date="2023" name="Mol. Biol. Evol.">
        <title>Third-Generation Sequencing Reveals the Adaptive Role of the Epigenome in Three Deep-Sea Polychaetes.</title>
        <authorList>
            <person name="Perez M."/>
            <person name="Aroh O."/>
            <person name="Sun Y."/>
            <person name="Lan Y."/>
            <person name="Juniper S.K."/>
            <person name="Young C.R."/>
            <person name="Angers B."/>
            <person name="Qian P.Y."/>
        </authorList>
    </citation>
    <scope>NUCLEOTIDE SEQUENCE</scope>
    <source>
        <strain evidence="1">R07B-5</strain>
    </source>
</reference>
<evidence type="ECO:0000313" key="1">
    <source>
        <dbReference type="EMBL" id="KAK2183430.1"/>
    </source>
</evidence>
<keyword evidence="2" id="KW-1185">Reference proteome</keyword>
<protein>
    <submittedName>
        <fullName evidence="1">Uncharacterized protein</fullName>
    </submittedName>
</protein>
<accession>A0AAD9NV15</accession>
<evidence type="ECO:0000313" key="2">
    <source>
        <dbReference type="Proteomes" id="UP001209878"/>
    </source>
</evidence>
<gene>
    <name evidence="1" type="ORF">NP493_312g03002</name>
</gene>
<proteinExistence type="predicted"/>